<dbReference type="EMBL" id="CAKOGP040001792">
    <property type="protein sequence ID" value="CAJ1951808.1"/>
    <property type="molecule type" value="Genomic_DNA"/>
</dbReference>
<gene>
    <name evidence="1" type="ORF">CYCCA115_LOCUS13248</name>
</gene>
<organism evidence="1 2">
    <name type="scientific">Cylindrotheca closterium</name>
    <dbReference type="NCBI Taxonomy" id="2856"/>
    <lineage>
        <taxon>Eukaryota</taxon>
        <taxon>Sar</taxon>
        <taxon>Stramenopiles</taxon>
        <taxon>Ochrophyta</taxon>
        <taxon>Bacillariophyta</taxon>
        <taxon>Bacillariophyceae</taxon>
        <taxon>Bacillariophycidae</taxon>
        <taxon>Bacillariales</taxon>
        <taxon>Bacillariaceae</taxon>
        <taxon>Cylindrotheca</taxon>
    </lineage>
</organism>
<comment type="caution">
    <text evidence="1">The sequence shown here is derived from an EMBL/GenBank/DDBJ whole genome shotgun (WGS) entry which is preliminary data.</text>
</comment>
<evidence type="ECO:0000313" key="1">
    <source>
        <dbReference type="EMBL" id="CAJ1951808.1"/>
    </source>
</evidence>
<reference evidence="1" key="1">
    <citation type="submission" date="2023-08" db="EMBL/GenBank/DDBJ databases">
        <authorList>
            <person name="Audoor S."/>
            <person name="Bilcke G."/>
        </authorList>
    </citation>
    <scope>NUCLEOTIDE SEQUENCE</scope>
</reference>
<evidence type="ECO:0000313" key="2">
    <source>
        <dbReference type="Proteomes" id="UP001295423"/>
    </source>
</evidence>
<sequence>MNTSQSILLFALIIGSTCFYSATAFVLPLTTPSNIMILTQQHHHERLFSQNNQNQPPNNDESSSSLLERFTKPVIDDPWLPLTEAGLAQVVAPSLQLFWLAALQSPFPSWANPLFSSGILWNQLPRGSFLAPTLIHGAGLACCWILGALASKGYERKAFAGDAGTVLLQTAKAGAFSVGLLILATQWDLYTELGGYVQVGDSVETDIRIYRALVEGINDCFFEGIVLLGWRFYRSAAANYPLP</sequence>
<proteinExistence type="predicted"/>
<name>A0AAD2FT06_9STRA</name>
<accession>A0AAD2FT06</accession>
<dbReference type="AlphaFoldDB" id="A0AAD2FT06"/>
<keyword evidence="2" id="KW-1185">Reference proteome</keyword>
<protein>
    <submittedName>
        <fullName evidence="1">Uncharacterized protein</fullName>
    </submittedName>
</protein>
<dbReference type="Proteomes" id="UP001295423">
    <property type="component" value="Unassembled WGS sequence"/>
</dbReference>